<proteinExistence type="predicted"/>
<dbReference type="Proteomes" id="UP001601422">
    <property type="component" value="Unassembled WGS sequence"/>
</dbReference>
<accession>A0ABW6MSM6</accession>
<reference evidence="2 3" key="1">
    <citation type="submission" date="2024-10" db="EMBL/GenBank/DDBJ databases">
        <title>The Natural Products Discovery Center: Release of the First 8490 Sequenced Strains for Exploring Actinobacteria Biosynthetic Diversity.</title>
        <authorList>
            <person name="Kalkreuter E."/>
            <person name="Kautsar S.A."/>
            <person name="Yang D."/>
            <person name="Bader C.D."/>
            <person name="Teijaro C.N."/>
            <person name="Fluegel L."/>
            <person name="Davis C.M."/>
            <person name="Simpson J.R."/>
            <person name="Lauterbach L."/>
            <person name="Steele A.D."/>
            <person name="Gui C."/>
            <person name="Meng S."/>
            <person name="Li G."/>
            <person name="Viehrig K."/>
            <person name="Ye F."/>
            <person name="Su P."/>
            <person name="Kiefer A.F."/>
            <person name="Nichols A."/>
            <person name="Cepeda A.J."/>
            <person name="Yan W."/>
            <person name="Fan B."/>
            <person name="Jiang Y."/>
            <person name="Adhikari A."/>
            <person name="Zheng C.-J."/>
            <person name="Schuster L."/>
            <person name="Cowan T.M."/>
            <person name="Smanski M.J."/>
            <person name="Chevrette M.G."/>
            <person name="De Carvalho L.P.S."/>
            <person name="Shen B."/>
        </authorList>
    </citation>
    <scope>NUCLEOTIDE SEQUENCE [LARGE SCALE GENOMIC DNA]</scope>
    <source>
        <strain evidence="2 3">NPDC005497</strain>
    </source>
</reference>
<feature type="region of interest" description="Disordered" evidence="1">
    <location>
        <begin position="118"/>
        <end position="138"/>
    </location>
</feature>
<evidence type="ECO:0000313" key="2">
    <source>
        <dbReference type="EMBL" id="MFF0004034.1"/>
    </source>
</evidence>
<name>A0ABW6MSM6_9ACTN</name>
<gene>
    <name evidence="2" type="ORF">ACFYQT_11400</name>
</gene>
<keyword evidence="3" id="KW-1185">Reference proteome</keyword>
<dbReference type="EMBL" id="JBIAJP010000002">
    <property type="protein sequence ID" value="MFF0004034.1"/>
    <property type="molecule type" value="Genomic_DNA"/>
</dbReference>
<dbReference type="RefSeq" id="WP_361938541.1">
    <property type="nucleotide sequence ID" value="NZ_JBEXWI010000003.1"/>
</dbReference>
<protein>
    <submittedName>
        <fullName evidence="2">Uncharacterized protein</fullName>
    </submittedName>
</protein>
<organism evidence="2 3">
    <name type="scientific">Streptomyces tibetensis</name>
    <dbReference type="NCBI Taxonomy" id="2382123"/>
    <lineage>
        <taxon>Bacteria</taxon>
        <taxon>Bacillati</taxon>
        <taxon>Actinomycetota</taxon>
        <taxon>Actinomycetes</taxon>
        <taxon>Kitasatosporales</taxon>
        <taxon>Streptomycetaceae</taxon>
        <taxon>Streptomyces</taxon>
    </lineage>
</organism>
<evidence type="ECO:0000256" key="1">
    <source>
        <dbReference type="SAM" id="MobiDB-lite"/>
    </source>
</evidence>
<sequence length="138" mass="15714">MTAAENALSAHERLTAMRDVYDLLDEVRLRPGMWVRDRSLRHLDSMLVGYRIALAVHGGEEPFDFWSPGGQSPFSLWLERRMGEQTSLGWSTVIERSAEAAGRPPMELFFELLDEFRDESRGQSRGEFPGEQGRSSQP</sequence>
<comment type="caution">
    <text evidence="2">The sequence shown here is derived from an EMBL/GenBank/DDBJ whole genome shotgun (WGS) entry which is preliminary data.</text>
</comment>
<evidence type="ECO:0000313" key="3">
    <source>
        <dbReference type="Proteomes" id="UP001601422"/>
    </source>
</evidence>